<keyword evidence="5 7" id="KW-0521">NADP</keyword>
<organism evidence="9 10">
    <name type="scientific">Baia soyae</name>
    <dbReference type="NCBI Taxonomy" id="1544746"/>
    <lineage>
        <taxon>Bacteria</taxon>
        <taxon>Bacillati</taxon>
        <taxon>Bacillota</taxon>
        <taxon>Bacilli</taxon>
        <taxon>Bacillales</taxon>
        <taxon>Thermoactinomycetaceae</taxon>
        <taxon>Baia</taxon>
    </lineage>
</organism>
<dbReference type="AlphaFoldDB" id="A0A4R2SE69"/>
<dbReference type="GO" id="GO:0046655">
    <property type="term" value="P:folic acid metabolic process"/>
    <property type="evidence" value="ECO:0007669"/>
    <property type="project" value="TreeGrafter"/>
</dbReference>
<keyword evidence="6 7" id="KW-0560">Oxidoreductase</keyword>
<dbReference type="PIRSF" id="PIRSF000194">
    <property type="entry name" value="DHFR"/>
    <property type="match status" value="1"/>
</dbReference>
<dbReference type="InterPro" id="IPR024072">
    <property type="entry name" value="DHFR-like_dom_sf"/>
</dbReference>
<comment type="caution">
    <text evidence="9">The sequence shown here is derived from an EMBL/GenBank/DDBJ whole genome shotgun (WGS) entry which is preliminary data.</text>
</comment>
<dbReference type="GO" id="GO:0006730">
    <property type="term" value="P:one-carbon metabolic process"/>
    <property type="evidence" value="ECO:0007669"/>
    <property type="project" value="UniProtKB-KW"/>
</dbReference>
<evidence type="ECO:0000313" key="9">
    <source>
        <dbReference type="EMBL" id="TCP69379.1"/>
    </source>
</evidence>
<dbReference type="GO" id="GO:0004146">
    <property type="term" value="F:dihydrofolate reductase activity"/>
    <property type="evidence" value="ECO:0007669"/>
    <property type="project" value="UniProtKB-EC"/>
</dbReference>
<keyword evidence="4 7" id="KW-0554">One-carbon metabolism</keyword>
<dbReference type="EC" id="1.5.1.3" evidence="3 7"/>
<dbReference type="EMBL" id="SLXV01000009">
    <property type="protein sequence ID" value="TCP69379.1"/>
    <property type="molecule type" value="Genomic_DNA"/>
</dbReference>
<dbReference type="OrthoDB" id="9804315at2"/>
<dbReference type="Pfam" id="PF00186">
    <property type="entry name" value="DHFR_1"/>
    <property type="match status" value="1"/>
</dbReference>
<dbReference type="SUPFAM" id="SSF53597">
    <property type="entry name" value="Dihydrofolate reductase-like"/>
    <property type="match status" value="1"/>
</dbReference>
<dbReference type="GO" id="GO:0050661">
    <property type="term" value="F:NADP binding"/>
    <property type="evidence" value="ECO:0007669"/>
    <property type="project" value="InterPro"/>
</dbReference>
<protein>
    <recommendedName>
        <fullName evidence="3 7">Dihydrofolate reductase</fullName>
        <ecNumber evidence="3 7">1.5.1.3</ecNumber>
    </recommendedName>
</protein>
<name>A0A4R2SE69_9BACL</name>
<gene>
    <name evidence="9" type="ORF">EDD57_10937</name>
</gene>
<dbReference type="GO" id="GO:0046452">
    <property type="term" value="P:dihydrofolate metabolic process"/>
    <property type="evidence" value="ECO:0007669"/>
    <property type="project" value="TreeGrafter"/>
</dbReference>
<dbReference type="PANTHER" id="PTHR48069:SF3">
    <property type="entry name" value="DIHYDROFOLATE REDUCTASE"/>
    <property type="match status" value="1"/>
</dbReference>
<reference evidence="9 10" key="1">
    <citation type="submission" date="2019-03" db="EMBL/GenBank/DDBJ databases">
        <title>Genomic Encyclopedia of Type Strains, Phase IV (KMG-IV): sequencing the most valuable type-strain genomes for metagenomic binning, comparative biology and taxonomic classification.</title>
        <authorList>
            <person name="Goeker M."/>
        </authorList>
    </citation>
    <scope>NUCLEOTIDE SEQUENCE [LARGE SCALE GENOMIC DNA]</scope>
    <source>
        <strain evidence="9 10">DSM 46831</strain>
    </source>
</reference>
<dbReference type="PRINTS" id="PR00070">
    <property type="entry name" value="DHFR"/>
</dbReference>
<evidence type="ECO:0000256" key="3">
    <source>
        <dbReference type="ARBA" id="ARBA00012856"/>
    </source>
</evidence>
<evidence type="ECO:0000259" key="8">
    <source>
        <dbReference type="PROSITE" id="PS51330"/>
    </source>
</evidence>
<evidence type="ECO:0000256" key="5">
    <source>
        <dbReference type="ARBA" id="ARBA00022857"/>
    </source>
</evidence>
<dbReference type="UniPathway" id="UPA00077">
    <property type="reaction ID" value="UER00158"/>
</dbReference>
<dbReference type="RefSeq" id="WP_131848331.1">
    <property type="nucleotide sequence ID" value="NZ_SLXV01000009.1"/>
</dbReference>
<sequence length="160" mass="18443">MFYLIAARSLNGVIGNNGEMPWGRTMPIDLRNVKELTTGHPVLMGRKTYDSIGRALPNRRNIILSRETDLVIKGCEVMTFEEVLNTSFDKPAFVFGGEQIYRLFAPYISRAYITVIEHEFEGDTYLPDLPGEWREIARNHHAKDDKNAYDCTFYIYEKGK</sequence>
<comment type="catalytic activity">
    <reaction evidence="7">
        <text>(6S)-5,6,7,8-tetrahydrofolate + NADP(+) = 7,8-dihydrofolate + NADPH + H(+)</text>
        <dbReference type="Rhea" id="RHEA:15009"/>
        <dbReference type="ChEBI" id="CHEBI:15378"/>
        <dbReference type="ChEBI" id="CHEBI:57451"/>
        <dbReference type="ChEBI" id="CHEBI:57453"/>
        <dbReference type="ChEBI" id="CHEBI:57783"/>
        <dbReference type="ChEBI" id="CHEBI:58349"/>
        <dbReference type="EC" id="1.5.1.3"/>
    </reaction>
</comment>
<evidence type="ECO:0000256" key="2">
    <source>
        <dbReference type="ARBA" id="ARBA00009539"/>
    </source>
</evidence>
<comment type="similarity">
    <text evidence="2 7">Belongs to the dihydrofolate reductase family.</text>
</comment>
<evidence type="ECO:0000256" key="7">
    <source>
        <dbReference type="PIRNR" id="PIRNR000194"/>
    </source>
</evidence>
<dbReference type="Gene3D" id="3.40.430.10">
    <property type="entry name" value="Dihydrofolate Reductase, subunit A"/>
    <property type="match status" value="1"/>
</dbReference>
<proteinExistence type="inferred from homology"/>
<dbReference type="GO" id="GO:0046654">
    <property type="term" value="P:tetrahydrofolate biosynthetic process"/>
    <property type="evidence" value="ECO:0007669"/>
    <property type="project" value="UniProtKB-UniPathway"/>
</dbReference>
<dbReference type="PROSITE" id="PS51330">
    <property type="entry name" value="DHFR_2"/>
    <property type="match status" value="1"/>
</dbReference>
<dbReference type="InterPro" id="IPR001796">
    <property type="entry name" value="DHFR_dom"/>
</dbReference>
<evidence type="ECO:0000256" key="4">
    <source>
        <dbReference type="ARBA" id="ARBA00022563"/>
    </source>
</evidence>
<evidence type="ECO:0000256" key="6">
    <source>
        <dbReference type="ARBA" id="ARBA00023002"/>
    </source>
</evidence>
<comment type="pathway">
    <text evidence="1 7">Cofactor biosynthesis; tetrahydrofolate biosynthesis; 5,6,7,8-tetrahydrofolate from 7,8-dihydrofolate: step 1/1.</text>
</comment>
<comment type="function">
    <text evidence="7">Key enzyme in folate metabolism. Catalyzes an essential reaction for de novo glycine and purine synthesis, and for DNA precursor synthesis.</text>
</comment>
<dbReference type="GO" id="GO:0005829">
    <property type="term" value="C:cytosol"/>
    <property type="evidence" value="ECO:0007669"/>
    <property type="project" value="TreeGrafter"/>
</dbReference>
<feature type="domain" description="DHFR" evidence="8">
    <location>
        <begin position="1"/>
        <end position="158"/>
    </location>
</feature>
<dbReference type="PANTHER" id="PTHR48069">
    <property type="entry name" value="DIHYDROFOLATE REDUCTASE"/>
    <property type="match status" value="1"/>
</dbReference>
<dbReference type="CDD" id="cd00209">
    <property type="entry name" value="DHFR"/>
    <property type="match status" value="1"/>
</dbReference>
<dbReference type="InterPro" id="IPR012259">
    <property type="entry name" value="DHFR"/>
</dbReference>
<dbReference type="Proteomes" id="UP000294746">
    <property type="component" value="Unassembled WGS sequence"/>
</dbReference>
<keyword evidence="10" id="KW-1185">Reference proteome</keyword>
<evidence type="ECO:0000256" key="1">
    <source>
        <dbReference type="ARBA" id="ARBA00004903"/>
    </source>
</evidence>
<accession>A0A4R2SE69</accession>
<evidence type="ECO:0000313" key="10">
    <source>
        <dbReference type="Proteomes" id="UP000294746"/>
    </source>
</evidence>